<sequence length="516" mass="55419">MMASEQFELFRSPLIGLADAGQLDGLSGSAAASDLCFRCLAGRTLAKGTAFRQKLSNLGALFTSVRNMADYLASWDCLPLHVQVQIVRSIPFCAAKLELKRVASSWRSLMLEDVHETALDWKHGEPVAVAKQMPASLELPPQLSVLKLQPPSGGNDQDLDLSALPSGLKVLQIASFCRVTAASSITQDPPFISTHLTQSELAILSFSGPLHKPAGVDNHGKLHQPTVLIQATAGLNMPLPIASTLKILVLKTLQLSHSILQHHWPQLQSLSLSFAGIECPNPDQQACHLPPRSFPQLQQLMLGSSDPSSATGRIDFIEQLLLSSGPAAKPASASSLCSGFQREETCMDISGLCTHLAAFASLRRLHVMVPCWDVPAIPLPEGCSLEIGACQAGYRGCSGIRCRFTLEHLIFGCHVLCSLTHLRLRLMHSVGVPPDDSCILDLSPLTACSQLVSLVIAVEKGLQRAWSIGNLGKLPPRVRCRVDLCPVSLAPSITEALLDAWAPKDISILRLAGPPC</sequence>
<dbReference type="AlphaFoldDB" id="A0AAW1R3J8"/>
<gene>
    <name evidence="1" type="ORF">WJX74_003164</name>
</gene>
<protein>
    <recommendedName>
        <fullName evidence="3">F-box domain-containing protein</fullName>
    </recommendedName>
</protein>
<reference evidence="1 2" key="1">
    <citation type="journal article" date="2024" name="Nat. Commun.">
        <title>Phylogenomics reveals the evolutionary origins of lichenization in chlorophyte algae.</title>
        <authorList>
            <person name="Puginier C."/>
            <person name="Libourel C."/>
            <person name="Otte J."/>
            <person name="Skaloud P."/>
            <person name="Haon M."/>
            <person name="Grisel S."/>
            <person name="Petersen M."/>
            <person name="Berrin J.G."/>
            <person name="Delaux P.M."/>
            <person name="Dal Grande F."/>
            <person name="Keller J."/>
        </authorList>
    </citation>
    <scope>NUCLEOTIDE SEQUENCE [LARGE SCALE GENOMIC DNA]</scope>
    <source>
        <strain evidence="1 2">SAG 2145</strain>
    </source>
</reference>
<proteinExistence type="predicted"/>
<comment type="caution">
    <text evidence="1">The sequence shown here is derived from an EMBL/GenBank/DDBJ whole genome shotgun (WGS) entry which is preliminary data.</text>
</comment>
<accession>A0AAW1R3J8</accession>
<organism evidence="1 2">
    <name type="scientific">Apatococcus lobatus</name>
    <dbReference type="NCBI Taxonomy" id="904363"/>
    <lineage>
        <taxon>Eukaryota</taxon>
        <taxon>Viridiplantae</taxon>
        <taxon>Chlorophyta</taxon>
        <taxon>core chlorophytes</taxon>
        <taxon>Trebouxiophyceae</taxon>
        <taxon>Chlorellales</taxon>
        <taxon>Chlorellaceae</taxon>
        <taxon>Apatococcus</taxon>
    </lineage>
</organism>
<dbReference type="EMBL" id="JALJOS010000016">
    <property type="protein sequence ID" value="KAK9828204.1"/>
    <property type="molecule type" value="Genomic_DNA"/>
</dbReference>
<evidence type="ECO:0000313" key="2">
    <source>
        <dbReference type="Proteomes" id="UP001438707"/>
    </source>
</evidence>
<evidence type="ECO:0000313" key="1">
    <source>
        <dbReference type="EMBL" id="KAK9828204.1"/>
    </source>
</evidence>
<name>A0AAW1R3J8_9CHLO</name>
<dbReference type="Proteomes" id="UP001438707">
    <property type="component" value="Unassembled WGS sequence"/>
</dbReference>
<evidence type="ECO:0008006" key="3">
    <source>
        <dbReference type="Google" id="ProtNLM"/>
    </source>
</evidence>
<keyword evidence="2" id="KW-1185">Reference proteome</keyword>